<feature type="domain" description="Rhodanese" evidence="2">
    <location>
        <begin position="46"/>
        <end position="136"/>
    </location>
</feature>
<name>A0A1I4Q3N5_9PROT</name>
<evidence type="ECO:0000256" key="1">
    <source>
        <dbReference type="SAM" id="Phobius"/>
    </source>
</evidence>
<dbReference type="AlphaFoldDB" id="A0A1I4Q3N5"/>
<dbReference type="EMBL" id="CAJNAP010000045">
    <property type="protein sequence ID" value="CAE6514386.1"/>
    <property type="molecule type" value="Genomic_DNA"/>
</dbReference>
<dbReference type="PROSITE" id="PS50206">
    <property type="entry name" value="RHODANESE_3"/>
    <property type="match status" value="1"/>
</dbReference>
<gene>
    <name evidence="3" type="ORF">NMYAN_50084</name>
    <name evidence="4" type="ORF">SAMN05421880_11395</name>
</gene>
<feature type="transmembrane region" description="Helical" evidence="1">
    <location>
        <begin position="6"/>
        <end position="28"/>
    </location>
</feature>
<dbReference type="SUPFAM" id="SSF52821">
    <property type="entry name" value="Rhodanese/Cell cycle control phosphatase"/>
    <property type="match status" value="1"/>
</dbReference>
<dbReference type="SMART" id="SM00450">
    <property type="entry name" value="RHOD"/>
    <property type="match status" value="1"/>
</dbReference>
<dbReference type="Gene3D" id="3.40.250.10">
    <property type="entry name" value="Rhodanese-like domain"/>
    <property type="match status" value="1"/>
</dbReference>
<keyword evidence="4" id="KW-0808">Transferase</keyword>
<protein>
    <submittedName>
        <fullName evidence="4">Rhodanese-related sulfurtransferase</fullName>
    </submittedName>
</protein>
<dbReference type="RefSeq" id="WP_090668739.1">
    <property type="nucleotide sequence ID" value="NZ_CAJNAP010000045.1"/>
</dbReference>
<reference evidence="4 5" key="1">
    <citation type="submission" date="2016-10" db="EMBL/GenBank/DDBJ databases">
        <authorList>
            <person name="de Groot N.N."/>
        </authorList>
    </citation>
    <scope>NUCLEOTIDE SEQUENCE [LARGE SCALE GENOMIC DNA]</scope>
    <source>
        <strain evidence="4 5">Nm146</strain>
    </source>
</reference>
<dbReference type="PANTHER" id="PTHR43031:SF1">
    <property type="entry name" value="PYRIDINE NUCLEOTIDE-DISULPHIDE OXIDOREDUCTASE"/>
    <property type="match status" value="1"/>
</dbReference>
<dbReference type="Proteomes" id="UP000199561">
    <property type="component" value="Unassembled WGS sequence"/>
</dbReference>
<dbReference type="CDD" id="cd00158">
    <property type="entry name" value="RHOD"/>
    <property type="match status" value="1"/>
</dbReference>
<evidence type="ECO:0000259" key="2">
    <source>
        <dbReference type="PROSITE" id="PS50206"/>
    </source>
</evidence>
<keyword evidence="1" id="KW-0812">Transmembrane</keyword>
<dbReference type="InterPro" id="IPR050229">
    <property type="entry name" value="GlpE_sulfurtransferase"/>
</dbReference>
<accession>A0A1I4Q3N5</accession>
<reference evidence="3" key="2">
    <citation type="submission" date="2021-02" db="EMBL/GenBank/DDBJ databases">
        <authorList>
            <person name="Han P."/>
        </authorList>
    </citation>
    <scope>NUCLEOTIDE SEQUENCE</scope>
    <source>
        <strain evidence="3">Nitrosomonas nitrosa 18-3D</strain>
    </source>
</reference>
<keyword evidence="1" id="KW-0472">Membrane</keyword>
<dbReference type="Pfam" id="PF00581">
    <property type="entry name" value="Rhodanese"/>
    <property type="match status" value="1"/>
</dbReference>
<dbReference type="InterPro" id="IPR036873">
    <property type="entry name" value="Rhodanese-like_dom_sf"/>
</dbReference>
<dbReference type="Proteomes" id="UP000601736">
    <property type="component" value="Unassembled WGS sequence"/>
</dbReference>
<dbReference type="PANTHER" id="PTHR43031">
    <property type="entry name" value="FAD-DEPENDENT OXIDOREDUCTASE"/>
    <property type="match status" value="1"/>
</dbReference>
<dbReference type="GO" id="GO:0016740">
    <property type="term" value="F:transferase activity"/>
    <property type="evidence" value="ECO:0007669"/>
    <property type="project" value="UniProtKB-KW"/>
</dbReference>
<evidence type="ECO:0000313" key="4">
    <source>
        <dbReference type="EMBL" id="SFM34672.1"/>
    </source>
</evidence>
<evidence type="ECO:0000313" key="3">
    <source>
        <dbReference type="EMBL" id="CAE6514386.1"/>
    </source>
</evidence>
<evidence type="ECO:0000313" key="5">
    <source>
        <dbReference type="Proteomes" id="UP000199561"/>
    </source>
</evidence>
<proteinExistence type="predicted"/>
<keyword evidence="1" id="KW-1133">Transmembrane helix</keyword>
<dbReference type="InterPro" id="IPR001763">
    <property type="entry name" value="Rhodanese-like_dom"/>
</dbReference>
<dbReference type="STRING" id="52442.SAMN05421880_11395"/>
<sequence>MESTFIQDNIFFIIAAMMSGGMLLWPVLSRNAAKEVDFQQAIKMINYEDGLLLDVRDDNEYAEGHPPNAKHISVERISERWQELESFKDKPIIVIFRPGIRAGHAGTVLRKNGFKKVFNLNGGIDTWRRENLPMVKNSK</sequence>
<dbReference type="OrthoDB" id="1445766at2"/>
<organism evidence="4 5">
    <name type="scientific">Nitrosomonas nitrosa</name>
    <dbReference type="NCBI Taxonomy" id="52442"/>
    <lineage>
        <taxon>Bacteria</taxon>
        <taxon>Pseudomonadati</taxon>
        <taxon>Pseudomonadota</taxon>
        <taxon>Betaproteobacteria</taxon>
        <taxon>Nitrosomonadales</taxon>
        <taxon>Nitrosomonadaceae</taxon>
        <taxon>Nitrosomonas</taxon>
    </lineage>
</organism>
<dbReference type="EMBL" id="FOUF01000013">
    <property type="protein sequence ID" value="SFM34672.1"/>
    <property type="molecule type" value="Genomic_DNA"/>
</dbReference>
<keyword evidence="5" id="KW-1185">Reference proteome</keyword>